<protein>
    <recommendedName>
        <fullName evidence="3">DUF3918 domain-containing protein</fullName>
    </recommendedName>
</protein>
<reference evidence="1" key="1">
    <citation type="submission" date="2020-10" db="EMBL/GenBank/DDBJ databases">
        <authorList>
            <person name="Gilroy R."/>
        </authorList>
    </citation>
    <scope>NUCLEOTIDE SEQUENCE</scope>
    <source>
        <strain evidence="1">CHK195-15760</strain>
    </source>
</reference>
<name>A0A9D1M1Z8_9FIRM</name>
<dbReference type="Proteomes" id="UP000824093">
    <property type="component" value="Unassembled WGS sequence"/>
</dbReference>
<sequence length="47" mass="5435">MKFMKGIVIGGLVSAGIMMMYKDELQNMNKKKMMKKGKQFMKKMGMI</sequence>
<evidence type="ECO:0000313" key="2">
    <source>
        <dbReference type="Proteomes" id="UP000824093"/>
    </source>
</evidence>
<proteinExistence type="predicted"/>
<organism evidence="1 2">
    <name type="scientific">Candidatus Merdicola faecigallinarum</name>
    <dbReference type="NCBI Taxonomy" id="2840862"/>
    <lineage>
        <taxon>Bacteria</taxon>
        <taxon>Bacillati</taxon>
        <taxon>Bacillota</taxon>
        <taxon>Clostridia</taxon>
        <taxon>Candidatus Merdicola</taxon>
    </lineage>
</organism>
<evidence type="ECO:0008006" key="3">
    <source>
        <dbReference type="Google" id="ProtNLM"/>
    </source>
</evidence>
<dbReference type="EMBL" id="DVNH01000045">
    <property type="protein sequence ID" value="HIU52137.1"/>
    <property type="molecule type" value="Genomic_DNA"/>
</dbReference>
<gene>
    <name evidence="1" type="ORF">IAB70_05950</name>
</gene>
<accession>A0A9D1M1Z8</accession>
<reference evidence="1" key="2">
    <citation type="journal article" date="2021" name="PeerJ">
        <title>Extensive microbial diversity within the chicken gut microbiome revealed by metagenomics and culture.</title>
        <authorList>
            <person name="Gilroy R."/>
            <person name="Ravi A."/>
            <person name="Getino M."/>
            <person name="Pursley I."/>
            <person name="Horton D.L."/>
            <person name="Alikhan N.F."/>
            <person name="Baker D."/>
            <person name="Gharbi K."/>
            <person name="Hall N."/>
            <person name="Watson M."/>
            <person name="Adriaenssens E.M."/>
            <person name="Foster-Nyarko E."/>
            <person name="Jarju S."/>
            <person name="Secka A."/>
            <person name="Antonio M."/>
            <person name="Oren A."/>
            <person name="Chaudhuri R.R."/>
            <person name="La Ragione R."/>
            <person name="Hildebrand F."/>
            <person name="Pallen M.J."/>
        </authorList>
    </citation>
    <scope>NUCLEOTIDE SEQUENCE</scope>
    <source>
        <strain evidence="1">CHK195-15760</strain>
    </source>
</reference>
<evidence type="ECO:0000313" key="1">
    <source>
        <dbReference type="EMBL" id="HIU52137.1"/>
    </source>
</evidence>
<comment type="caution">
    <text evidence="1">The sequence shown here is derived from an EMBL/GenBank/DDBJ whole genome shotgun (WGS) entry which is preliminary data.</text>
</comment>
<dbReference type="AlphaFoldDB" id="A0A9D1M1Z8"/>